<evidence type="ECO:0000256" key="1">
    <source>
        <dbReference type="SAM" id="MobiDB-lite"/>
    </source>
</evidence>
<evidence type="ECO:0000313" key="2">
    <source>
        <dbReference type="EMBL" id="RFT07767.1"/>
    </source>
</evidence>
<dbReference type="Proteomes" id="UP000260649">
    <property type="component" value="Unassembled WGS sequence"/>
</dbReference>
<protein>
    <recommendedName>
        <fullName evidence="4">DUF1490 family protein</fullName>
    </recommendedName>
</protein>
<dbReference type="InterPro" id="IPR046092">
    <property type="entry name" value="DUF6110"/>
</dbReference>
<name>A0A3E2B6W4_9FIRM</name>
<evidence type="ECO:0008006" key="4">
    <source>
        <dbReference type="Google" id="ProtNLM"/>
    </source>
</evidence>
<dbReference type="Pfam" id="PF19605">
    <property type="entry name" value="DUF6110"/>
    <property type="match status" value="1"/>
</dbReference>
<reference evidence="2 3" key="1">
    <citation type="submission" date="2018-07" db="EMBL/GenBank/DDBJ databases">
        <title>GABA Modulating Bacteria of the Human Gut Microbiota.</title>
        <authorList>
            <person name="Strandwitz P."/>
            <person name="Kim K.H."/>
            <person name="Terekhova D."/>
            <person name="Liu J.K."/>
            <person name="Sharma A."/>
            <person name="Levering J."/>
            <person name="Mcdonald D."/>
            <person name="Dietrich D."/>
            <person name="Ramadhar T.R."/>
            <person name="Lekbua A."/>
            <person name="Mroue N."/>
            <person name="Liston C."/>
            <person name="Stewart E.J."/>
            <person name="Dubin M.J."/>
            <person name="Zengler K."/>
            <person name="Knight R."/>
            <person name="Gilbert J.A."/>
            <person name="Clardy J."/>
            <person name="Lewis K."/>
        </authorList>
    </citation>
    <scope>NUCLEOTIDE SEQUENCE [LARGE SCALE GENOMIC DNA]</scope>
    <source>
        <strain evidence="2 3">KLE1738</strain>
    </source>
</reference>
<dbReference type="OrthoDB" id="1932911at2"/>
<organism evidence="2 3">
    <name type="scientific">Evtepia gabavorous</name>
    <dbReference type="NCBI Taxonomy" id="2211183"/>
    <lineage>
        <taxon>Bacteria</taxon>
        <taxon>Bacillati</taxon>
        <taxon>Bacillota</taxon>
        <taxon>Clostridia</taxon>
        <taxon>Eubacteriales</taxon>
        <taxon>Evtepia</taxon>
    </lineage>
</organism>
<comment type="caution">
    <text evidence="2">The sequence shown here is derived from an EMBL/GenBank/DDBJ whole genome shotgun (WGS) entry which is preliminary data.</text>
</comment>
<keyword evidence="3" id="KW-1185">Reference proteome</keyword>
<proteinExistence type="predicted"/>
<sequence>MNYYKSLALFAGGVLFGSAGIKLLSSKDAKKVYTHTTAAALRMKDCVMGTVTTVQENAADILASAKDINQERAAREEIVEDAAEETQAAPEA</sequence>
<feature type="region of interest" description="Disordered" evidence="1">
    <location>
        <begin position="73"/>
        <end position="92"/>
    </location>
</feature>
<dbReference type="AlphaFoldDB" id="A0A3E2B6W4"/>
<accession>A0A3E2B6W4</accession>
<dbReference type="RefSeq" id="WP_021919547.1">
    <property type="nucleotide sequence ID" value="NZ_CAKXKJ010000002.1"/>
</dbReference>
<evidence type="ECO:0000313" key="3">
    <source>
        <dbReference type="Proteomes" id="UP000260649"/>
    </source>
</evidence>
<dbReference type="GeneID" id="97994340"/>
<dbReference type="EMBL" id="QQRQ01000001">
    <property type="protein sequence ID" value="RFT07767.1"/>
    <property type="molecule type" value="Genomic_DNA"/>
</dbReference>
<gene>
    <name evidence="2" type="ORF">DV520_01150</name>
</gene>